<gene>
    <name evidence="1" type="ORF">CAL22_05710</name>
</gene>
<dbReference type="RefSeq" id="WP_094811270.1">
    <property type="nucleotide sequence ID" value="NZ_NEVU01000002.1"/>
</dbReference>
<reference evidence="2" key="1">
    <citation type="submission" date="2017-05" db="EMBL/GenBank/DDBJ databases">
        <title>Complete and WGS of Bordetella genogroups.</title>
        <authorList>
            <person name="Spilker T."/>
            <person name="Lipuma J."/>
        </authorList>
    </citation>
    <scope>NUCLEOTIDE SEQUENCE [LARGE SCALE GENOMIC DNA]</scope>
    <source>
        <strain evidence="2">AU6712</strain>
    </source>
</reference>
<organism evidence="1 2">
    <name type="scientific">Bordetella genomosp. 12</name>
    <dbReference type="NCBI Taxonomy" id="463035"/>
    <lineage>
        <taxon>Bacteria</taxon>
        <taxon>Pseudomonadati</taxon>
        <taxon>Pseudomonadota</taxon>
        <taxon>Betaproteobacteria</taxon>
        <taxon>Burkholderiales</taxon>
        <taxon>Alcaligenaceae</taxon>
        <taxon>Bordetella</taxon>
    </lineage>
</organism>
<protein>
    <submittedName>
        <fullName evidence="1">Pilus assembly protein</fullName>
    </submittedName>
</protein>
<name>A0A261VIL7_9BORD</name>
<evidence type="ECO:0000313" key="1">
    <source>
        <dbReference type="EMBL" id="OZI73996.1"/>
    </source>
</evidence>
<dbReference type="AlphaFoldDB" id="A0A261VIL7"/>
<keyword evidence="2" id="KW-1185">Reference proteome</keyword>
<evidence type="ECO:0000313" key="2">
    <source>
        <dbReference type="Proteomes" id="UP000216429"/>
    </source>
</evidence>
<dbReference type="EMBL" id="NEVU01000002">
    <property type="protein sequence ID" value="OZI73996.1"/>
    <property type="molecule type" value="Genomic_DNA"/>
</dbReference>
<dbReference type="Proteomes" id="UP000216429">
    <property type="component" value="Unassembled WGS sequence"/>
</dbReference>
<accession>A0A261VIL7</accession>
<dbReference type="OrthoDB" id="8675971at2"/>
<proteinExistence type="predicted"/>
<comment type="caution">
    <text evidence="1">The sequence shown here is derived from an EMBL/GenBank/DDBJ whole genome shotgun (WGS) entry which is preliminary data.</text>
</comment>
<sequence length="374" mass="40312">MADLCLRPAGAHGQWVHGLSWFAVVGSHAQALARLRARQMRASHYVLGGERAMTAGCARLAGRGPRYSAAQQVASHCAPECHAAIVPLGQAYWLVAVQDGAVLVGGDQMFADADQAQAALQALGVPAAGAPEVVMQALQSTPLPGSRLRVLPPRLGVWMAALLAPLACLLLWRALAAAPSLPGAVPAQPTQAYVAPPPLCLGHVLEGLHRLPMVVAGWRLSAAQCLPQQQWHCQARYQPASAQALSADFERRVGRAWRVDFPGLDEAVLHWTTDGVCRADAQPLDRRWMQALQPWRKAFTDIRLGPWTSTPQGDTRSLSVSGPLRSFSLLRWEVLPAHWSGLRLQVDPKQSSDARHSPLVLHLDGGIHADQTQP</sequence>